<proteinExistence type="predicted"/>
<comment type="caution">
    <text evidence="2">The sequence shown here is derived from an EMBL/GenBank/DDBJ whole genome shotgun (WGS) entry which is preliminary data.</text>
</comment>
<organism evidence="2 3">
    <name type="scientific">Eumeta variegata</name>
    <name type="common">Bagworm moth</name>
    <name type="synonym">Eumeta japonica</name>
    <dbReference type="NCBI Taxonomy" id="151549"/>
    <lineage>
        <taxon>Eukaryota</taxon>
        <taxon>Metazoa</taxon>
        <taxon>Ecdysozoa</taxon>
        <taxon>Arthropoda</taxon>
        <taxon>Hexapoda</taxon>
        <taxon>Insecta</taxon>
        <taxon>Pterygota</taxon>
        <taxon>Neoptera</taxon>
        <taxon>Endopterygota</taxon>
        <taxon>Lepidoptera</taxon>
        <taxon>Glossata</taxon>
        <taxon>Ditrysia</taxon>
        <taxon>Tineoidea</taxon>
        <taxon>Psychidae</taxon>
        <taxon>Oiketicinae</taxon>
        <taxon>Eumeta</taxon>
    </lineage>
</organism>
<accession>A0A4C1UQV9</accession>
<dbReference type="Proteomes" id="UP000299102">
    <property type="component" value="Unassembled WGS sequence"/>
</dbReference>
<evidence type="ECO:0000256" key="1">
    <source>
        <dbReference type="SAM" id="MobiDB-lite"/>
    </source>
</evidence>
<dbReference type="EMBL" id="BGZK01000212">
    <property type="protein sequence ID" value="GBP28828.1"/>
    <property type="molecule type" value="Genomic_DNA"/>
</dbReference>
<keyword evidence="3" id="KW-1185">Reference proteome</keyword>
<feature type="region of interest" description="Disordered" evidence="1">
    <location>
        <begin position="176"/>
        <end position="202"/>
    </location>
</feature>
<sequence length="202" mass="22653">MFLQRRSVWDQSSLVHCSHCLSFEYVRHLCKDVSDKCAHCDGTPSMPNTSSGSVLTSSDHNAVMFAVHIGGRSSPRPLTARATNTATSWIPTFVHPTSSKTPLVKFQVRRTKICFSFAHTKEHRIRNVVSSRRELCGWEIHLIQGLRKGSSRDANYELQAVLLCSRRRELMGLHLQGQSGNGRKPEGYPTEDPFGTSTILNE</sequence>
<evidence type="ECO:0000313" key="3">
    <source>
        <dbReference type="Proteomes" id="UP000299102"/>
    </source>
</evidence>
<name>A0A4C1UQV9_EUMVA</name>
<protein>
    <submittedName>
        <fullName evidence="2">Uncharacterized protein</fullName>
    </submittedName>
</protein>
<gene>
    <name evidence="2" type="ORF">EVAR_24503_1</name>
</gene>
<evidence type="ECO:0000313" key="2">
    <source>
        <dbReference type="EMBL" id="GBP28828.1"/>
    </source>
</evidence>
<reference evidence="2 3" key="1">
    <citation type="journal article" date="2019" name="Commun. Biol.">
        <title>The bagworm genome reveals a unique fibroin gene that provides high tensile strength.</title>
        <authorList>
            <person name="Kono N."/>
            <person name="Nakamura H."/>
            <person name="Ohtoshi R."/>
            <person name="Tomita M."/>
            <person name="Numata K."/>
            <person name="Arakawa K."/>
        </authorList>
    </citation>
    <scope>NUCLEOTIDE SEQUENCE [LARGE SCALE GENOMIC DNA]</scope>
</reference>
<dbReference type="AlphaFoldDB" id="A0A4C1UQV9"/>